<evidence type="ECO:0000259" key="6">
    <source>
        <dbReference type="Pfam" id="PF00460"/>
    </source>
</evidence>
<dbReference type="AlphaFoldDB" id="A0A1H2PJT2"/>
<dbReference type="InterPro" id="IPR019776">
    <property type="entry name" value="Flagellar_basal_body_rod_CS"/>
</dbReference>
<keyword evidence="4 5" id="KW-0975">Bacterial flagellum</keyword>
<evidence type="ECO:0000256" key="3">
    <source>
        <dbReference type="ARBA" id="ARBA00019015"/>
    </source>
</evidence>
<dbReference type="InterPro" id="IPR010930">
    <property type="entry name" value="Flg_bb/hook_C_dom"/>
</dbReference>
<dbReference type="PANTHER" id="PTHR30435">
    <property type="entry name" value="FLAGELLAR PROTEIN"/>
    <property type="match status" value="1"/>
</dbReference>
<keyword evidence="9" id="KW-0966">Cell projection</keyword>
<dbReference type="GO" id="GO:0071978">
    <property type="term" value="P:bacterial-type flagellum-dependent swarming motility"/>
    <property type="evidence" value="ECO:0007669"/>
    <property type="project" value="TreeGrafter"/>
</dbReference>
<feature type="domain" description="Flagellar hook protein FlgE D2" evidence="8">
    <location>
        <begin position="167"/>
        <end position="294"/>
    </location>
</feature>
<dbReference type="NCBIfam" id="TIGR03506">
    <property type="entry name" value="FlgEFG_subfam"/>
    <property type="match status" value="1"/>
</dbReference>
<evidence type="ECO:0000256" key="5">
    <source>
        <dbReference type="RuleBase" id="RU362116"/>
    </source>
</evidence>
<gene>
    <name evidence="9" type="ORF">SAMN05216551_101478</name>
</gene>
<dbReference type="SUPFAM" id="SSF117143">
    <property type="entry name" value="Flagellar hook protein flgE"/>
    <property type="match status" value="1"/>
</dbReference>
<dbReference type="PROSITE" id="PS00588">
    <property type="entry name" value="FLAGELLA_BB_ROD"/>
    <property type="match status" value="1"/>
</dbReference>
<evidence type="ECO:0000259" key="7">
    <source>
        <dbReference type="Pfam" id="PF06429"/>
    </source>
</evidence>
<dbReference type="OrthoDB" id="8578401at2"/>
<dbReference type="NCBIfam" id="NF004238">
    <property type="entry name" value="PRK05682.1-1"/>
    <property type="match status" value="1"/>
</dbReference>
<feature type="domain" description="Flagellar basal body rod protein N-terminal" evidence="6">
    <location>
        <begin position="6"/>
        <end position="33"/>
    </location>
</feature>
<comment type="function">
    <text evidence="5">A flexible structure which links the flagellar filament to the drive apparatus in the basal body.</text>
</comment>
<organism evidence="9 10">
    <name type="scientific">Chitinasiproducens palmae</name>
    <dbReference type="NCBI Taxonomy" id="1770053"/>
    <lineage>
        <taxon>Bacteria</taxon>
        <taxon>Pseudomonadati</taxon>
        <taxon>Pseudomonadota</taxon>
        <taxon>Betaproteobacteria</taxon>
        <taxon>Burkholderiales</taxon>
        <taxon>Burkholderiaceae</taxon>
        <taxon>Chitinasiproducens</taxon>
    </lineage>
</organism>
<dbReference type="InterPro" id="IPR037058">
    <property type="entry name" value="Falgellar_hook_FlgE_sf"/>
</dbReference>
<keyword evidence="10" id="KW-1185">Reference proteome</keyword>
<dbReference type="RefSeq" id="WP_091904164.1">
    <property type="nucleotide sequence ID" value="NZ_FNLO01000001.1"/>
</dbReference>
<dbReference type="GO" id="GO:0009424">
    <property type="term" value="C:bacterial-type flagellum hook"/>
    <property type="evidence" value="ECO:0007669"/>
    <property type="project" value="TreeGrafter"/>
</dbReference>
<dbReference type="InterPro" id="IPR037925">
    <property type="entry name" value="FlgE/F/G-like"/>
</dbReference>
<proteinExistence type="inferred from homology"/>
<keyword evidence="9" id="KW-0282">Flagellum</keyword>
<dbReference type="GO" id="GO:0009425">
    <property type="term" value="C:bacterial-type flagellum basal body"/>
    <property type="evidence" value="ECO:0007669"/>
    <property type="project" value="UniProtKB-SubCell"/>
</dbReference>
<dbReference type="Pfam" id="PF06429">
    <property type="entry name" value="Flg_bbr_C"/>
    <property type="match status" value="1"/>
</dbReference>
<accession>A0A1H2PJT2</accession>
<dbReference type="Gene3D" id="2.60.98.20">
    <property type="entry name" value="Flagellar hook protein FlgE"/>
    <property type="match status" value="1"/>
</dbReference>
<evidence type="ECO:0000256" key="2">
    <source>
        <dbReference type="ARBA" id="ARBA00009677"/>
    </source>
</evidence>
<dbReference type="EMBL" id="FNLO01000001">
    <property type="protein sequence ID" value="SDV46606.1"/>
    <property type="molecule type" value="Genomic_DNA"/>
</dbReference>
<evidence type="ECO:0000256" key="4">
    <source>
        <dbReference type="ARBA" id="ARBA00023143"/>
    </source>
</evidence>
<name>A0A1H2PJT2_9BURK</name>
<comment type="subcellular location">
    <subcellularLocation>
        <location evidence="1 5">Bacterial flagellum basal body</location>
    </subcellularLocation>
</comment>
<evidence type="ECO:0000259" key="8">
    <source>
        <dbReference type="Pfam" id="PF07559"/>
    </source>
</evidence>
<dbReference type="Proteomes" id="UP000243719">
    <property type="component" value="Unassembled WGS sequence"/>
</dbReference>
<evidence type="ECO:0000256" key="1">
    <source>
        <dbReference type="ARBA" id="ARBA00004117"/>
    </source>
</evidence>
<dbReference type="InterPro" id="IPR020013">
    <property type="entry name" value="Flagellar_FlgE/F/G"/>
</dbReference>
<dbReference type="InterPro" id="IPR011491">
    <property type="entry name" value="FlgE_D2"/>
</dbReference>
<sequence length="412" mass="41190">MGYSQGLSGLSAASSDLDVIGNNISNANTVGYKQSGTQFAAVYANALATASGNGAGIGTSVAKVAQSFTQGTIATTGSTLDLAINGNGFFTLSNNGTTVYSRNGEFSLNSAGQIVNAQGMQLTGYNADANGNISTAAPAPLSIPSGAMQAAVSTSLAAQVNLPSDATAVVTTGTGAVTFDPSNTASYTNSTSTTVYDSLGSAHTLGLYFVKTNNTAGDTVWQTYTTIDGTASGTEPAATLSFDTSGKVTGTTTGTVTFSPTDGAAANQSIALDFSQVTQYGTAFATTSLTTDGYSAGQLSSFAIDKTGTLTGTYSNGKTATLGQIALSNFANPEGLVNLGNNVFAQSATSGIPVAGTAGTGSLGSLQSGATESSNVDLTSSLVDLITAQRFYQANAQTIKTQQAVDQTLMNL</sequence>
<keyword evidence="9" id="KW-0969">Cilium</keyword>
<dbReference type="InterPro" id="IPR001444">
    <property type="entry name" value="Flag_bb_rod_N"/>
</dbReference>
<evidence type="ECO:0000313" key="10">
    <source>
        <dbReference type="Proteomes" id="UP000243719"/>
    </source>
</evidence>
<comment type="similarity">
    <text evidence="2 5">Belongs to the flagella basal body rod proteins family.</text>
</comment>
<protein>
    <recommendedName>
        <fullName evidence="3 5">Flagellar hook protein FlgE</fullName>
    </recommendedName>
</protein>
<dbReference type="GO" id="GO:0005829">
    <property type="term" value="C:cytosol"/>
    <property type="evidence" value="ECO:0007669"/>
    <property type="project" value="TreeGrafter"/>
</dbReference>
<dbReference type="STRING" id="1770053.SAMN05216551_101478"/>
<feature type="domain" description="Flagellar basal-body/hook protein C-terminal" evidence="7">
    <location>
        <begin position="367"/>
        <end position="412"/>
    </location>
</feature>
<dbReference type="PANTHER" id="PTHR30435:SF1">
    <property type="entry name" value="FLAGELLAR HOOK PROTEIN FLGE"/>
    <property type="match status" value="1"/>
</dbReference>
<evidence type="ECO:0000313" key="9">
    <source>
        <dbReference type="EMBL" id="SDV46606.1"/>
    </source>
</evidence>
<reference evidence="10" key="1">
    <citation type="submission" date="2016-09" db="EMBL/GenBank/DDBJ databases">
        <authorList>
            <person name="Varghese N."/>
            <person name="Submissions S."/>
        </authorList>
    </citation>
    <scope>NUCLEOTIDE SEQUENCE [LARGE SCALE GENOMIC DNA]</scope>
    <source>
        <strain evidence="10">JS23</strain>
    </source>
</reference>
<dbReference type="Pfam" id="PF00460">
    <property type="entry name" value="Flg_bb_rod"/>
    <property type="match status" value="1"/>
</dbReference>
<dbReference type="Pfam" id="PF07559">
    <property type="entry name" value="FlgE_D2"/>
    <property type="match status" value="1"/>
</dbReference>